<gene>
    <name evidence="10" type="ORF">I583_00167</name>
    <name evidence="9" type="ORF">UAW_02482</name>
</gene>
<keyword evidence="4 7" id="KW-0812">Transmembrane</keyword>
<feature type="transmembrane region" description="Helical" evidence="7">
    <location>
        <begin position="31"/>
        <end position="50"/>
    </location>
</feature>
<dbReference type="Pfam" id="PF00884">
    <property type="entry name" value="Sulfatase"/>
    <property type="match status" value="1"/>
</dbReference>
<dbReference type="Gene3D" id="3.40.720.10">
    <property type="entry name" value="Alkaline Phosphatase, subunit A"/>
    <property type="match status" value="1"/>
</dbReference>
<feature type="domain" description="Sulfatase N-terminal" evidence="8">
    <location>
        <begin position="271"/>
        <end position="564"/>
    </location>
</feature>
<sequence length="633" mass="72602">MSIFILLFLLGMCSTFVIRKLRQNFSTEGSTVIQVFVNLFNIVVTTLLLLASGVKFQVSEVFSHYDKKVFLLSIFFVVTIYLFLYALWGSDGGNLVGNIGLTILAIGNFYKMDIRNDSVVPSDFSLSQFKNMYENMLDKEMKQLILYVAIFLVIILVFTIYWFRKYPVRMNDSKKIRIAQRLSLLGLGLLFFCGVKVNAGELYQKAGLNVAHSNAIDNVNNNGTILHFWGNLSHQLMTKPEGYSEETIKKIVSEIERNNTSEKGKYSSEKPNVIFILSEAFWDPTTLNNITFEKDPMPFIRSIIEKSGGKMLSPEFGGNTANVEFNVMTGFSSNFITGGKIPYTKLATDKHSNYNIVNNFKMNDYKAIAMHPFVSYFFGREQVFKNFGFDQAIFEEQMKHEKNTVGAYTSDQQFVEDIKRIDQEQTEQGNPYFLHTISMQNHFPYDNTFKYLNSPFVKEYSTIPGGEELNLYANGVAKTDQAMKELITYLENKDQETYVIFYGDHLPALNDDLYKQHLTVSKGSTYDLSKHETAYFVWSNKENPSITGSISPNYFASQVMEKAGLKTTGFQQFLNRLYNEIPAFSPLGYLDSEGKKQELTKQQKQLLQDYNLLQYDMLEGKQYGKQLFMKEAK</sequence>
<keyword evidence="12" id="KW-1185">Reference proteome</keyword>
<evidence type="ECO:0000313" key="9">
    <source>
        <dbReference type="EMBL" id="EOH93532.1"/>
    </source>
</evidence>
<evidence type="ECO:0000313" key="12">
    <source>
        <dbReference type="Proteomes" id="UP000014197"/>
    </source>
</evidence>
<dbReference type="CDD" id="cd16015">
    <property type="entry name" value="LTA_synthase"/>
    <property type="match status" value="1"/>
</dbReference>
<keyword evidence="3" id="KW-1003">Cell membrane</keyword>
<protein>
    <recommendedName>
        <fullName evidence="8">Sulfatase N-terminal domain-containing protein</fullName>
    </recommendedName>
</protein>
<evidence type="ECO:0000313" key="11">
    <source>
        <dbReference type="Proteomes" id="UP000013858"/>
    </source>
</evidence>
<comment type="caution">
    <text evidence="9">The sequence shown here is derived from an EMBL/GenBank/DDBJ whole genome shotgun (WGS) entry which is preliminary data.</text>
</comment>
<evidence type="ECO:0000313" key="10">
    <source>
        <dbReference type="EMBL" id="EOT63367.1"/>
    </source>
</evidence>
<evidence type="ECO:0000256" key="7">
    <source>
        <dbReference type="SAM" id="Phobius"/>
    </source>
</evidence>
<dbReference type="eggNOG" id="COG1368">
    <property type="taxonomic scope" value="Bacteria"/>
</dbReference>
<accession>R2QAU8</accession>
<reference evidence="9 11" key="1">
    <citation type="submission" date="2013-02" db="EMBL/GenBank/DDBJ databases">
        <title>The Genome Sequence of Enterococcus haemoperoxidus BAA-382.</title>
        <authorList>
            <consortium name="The Broad Institute Genome Sequencing Platform"/>
            <consortium name="The Broad Institute Genome Sequencing Center for Infectious Disease"/>
            <person name="Earl A.M."/>
            <person name="Gilmore M.S."/>
            <person name="Lebreton F."/>
            <person name="Walker B."/>
            <person name="Young S.K."/>
            <person name="Zeng Q."/>
            <person name="Gargeya S."/>
            <person name="Fitzgerald M."/>
            <person name="Haas B."/>
            <person name="Abouelleil A."/>
            <person name="Alvarado L."/>
            <person name="Arachchi H.M."/>
            <person name="Berlin A.M."/>
            <person name="Chapman S.B."/>
            <person name="Dewar J."/>
            <person name="Goldberg J."/>
            <person name="Griggs A."/>
            <person name="Gujja S."/>
            <person name="Hansen M."/>
            <person name="Howarth C."/>
            <person name="Imamovic A."/>
            <person name="Larimer J."/>
            <person name="McCowan C."/>
            <person name="Murphy C."/>
            <person name="Neiman D."/>
            <person name="Pearson M."/>
            <person name="Priest M."/>
            <person name="Roberts A."/>
            <person name="Saif S."/>
            <person name="Shea T."/>
            <person name="Sisk P."/>
            <person name="Sykes S."/>
            <person name="Wortman J."/>
            <person name="Nusbaum C."/>
            <person name="Birren B."/>
        </authorList>
    </citation>
    <scope>NUCLEOTIDE SEQUENCE [LARGE SCALE GENOMIC DNA]</scope>
    <source>
        <strain evidence="9 11">ATCC BAA-382</strain>
    </source>
</reference>
<evidence type="ECO:0000256" key="3">
    <source>
        <dbReference type="ARBA" id="ARBA00022475"/>
    </source>
</evidence>
<evidence type="ECO:0000256" key="4">
    <source>
        <dbReference type="ARBA" id="ARBA00022692"/>
    </source>
</evidence>
<evidence type="ECO:0000259" key="8">
    <source>
        <dbReference type="Pfam" id="PF00884"/>
    </source>
</evidence>
<dbReference type="InterPro" id="IPR017850">
    <property type="entry name" value="Alkaline_phosphatase_core_sf"/>
</dbReference>
<dbReference type="SUPFAM" id="SSF53649">
    <property type="entry name" value="Alkaline phosphatase-like"/>
    <property type="match status" value="1"/>
</dbReference>
<keyword evidence="5 7" id="KW-1133">Transmembrane helix</keyword>
<evidence type="ECO:0000256" key="6">
    <source>
        <dbReference type="ARBA" id="ARBA00023136"/>
    </source>
</evidence>
<dbReference type="EMBL" id="ASVY01000001">
    <property type="protein sequence ID" value="EOT63367.1"/>
    <property type="molecule type" value="Genomic_DNA"/>
</dbReference>
<dbReference type="AlphaFoldDB" id="R2QAU8"/>
<organism evidence="9 11">
    <name type="scientific">Enterococcus haemoperoxidus ATCC BAA-382</name>
    <dbReference type="NCBI Taxonomy" id="1158608"/>
    <lineage>
        <taxon>Bacteria</taxon>
        <taxon>Bacillati</taxon>
        <taxon>Bacillota</taxon>
        <taxon>Bacilli</taxon>
        <taxon>Lactobacillales</taxon>
        <taxon>Enterococcaceae</taxon>
        <taxon>Enterococcus</taxon>
    </lineage>
</organism>
<evidence type="ECO:0000256" key="1">
    <source>
        <dbReference type="ARBA" id="ARBA00004651"/>
    </source>
</evidence>
<dbReference type="OrthoDB" id="243547at2"/>
<dbReference type="Proteomes" id="UP000014197">
    <property type="component" value="Unassembled WGS sequence"/>
</dbReference>
<dbReference type="EMBL" id="AJAR01000024">
    <property type="protein sequence ID" value="EOH93532.1"/>
    <property type="molecule type" value="Genomic_DNA"/>
</dbReference>
<dbReference type="PATRIC" id="fig|1158608.3.peg.2419"/>
<dbReference type="PANTHER" id="PTHR47371:SF3">
    <property type="entry name" value="PHOSPHOGLYCEROL TRANSFERASE I"/>
    <property type="match status" value="1"/>
</dbReference>
<reference evidence="10 12" key="2">
    <citation type="submission" date="2013-03" db="EMBL/GenBank/DDBJ databases">
        <title>The Genome Sequence of Enterococcus haemoperoxidus BAA-382 (PacBio/Illumina hybrid assembly).</title>
        <authorList>
            <consortium name="The Broad Institute Genomics Platform"/>
            <consortium name="The Broad Institute Genome Sequencing Center for Infectious Disease"/>
            <person name="Earl A."/>
            <person name="Russ C."/>
            <person name="Gilmore M."/>
            <person name="Surin D."/>
            <person name="Walker B."/>
            <person name="Young S."/>
            <person name="Zeng Q."/>
            <person name="Gargeya S."/>
            <person name="Fitzgerald M."/>
            <person name="Haas B."/>
            <person name="Abouelleil A."/>
            <person name="Allen A.W."/>
            <person name="Alvarado L."/>
            <person name="Arachchi H.M."/>
            <person name="Berlin A.M."/>
            <person name="Chapman S.B."/>
            <person name="Gainer-Dewar J."/>
            <person name="Goldberg J."/>
            <person name="Griggs A."/>
            <person name="Gujja S."/>
            <person name="Hansen M."/>
            <person name="Howarth C."/>
            <person name="Imamovic A."/>
            <person name="Ireland A."/>
            <person name="Larimer J."/>
            <person name="McCowan C."/>
            <person name="Murphy C."/>
            <person name="Pearson M."/>
            <person name="Poon T.W."/>
            <person name="Priest M."/>
            <person name="Roberts A."/>
            <person name="Saif S."/>
            <person name="Shea T."/>
            <person name="Sisk P."/>
            <person name="Sykes S."/>
            <person name="Wortman J."/>
            <person name="Nusbaum C."/>
            <person name="Birren B."/>
        </authorList>
    </citation>
    <scope>NUCLEOTIDE SEQUENCE [LARGE SCALE GENOMIC DNA]</scope>
    <source>
        <strain evidence="10 12">ATCC BAA-382</strain>
    </source>
</reference>
<evidence type="ECO:0000256" key="2">
    <source>
        <dbReference type="ARBA" id="ARBA00004936"/>
    </source>
</evidence>
<proteinExistence type="predicted"/>
<comment type="subcellular location">
    <subcellularLocation>
        <location evidence="1">Cell membrane</location>
        <topology evidence="1">Multi-pass membrane protein</topology>
    </subcellularLocation>
</comment>
<feature type="transmembrane region" description="Helical" evidence="7">
    <location>
        <begin position="70"/>
        <end position="88"/>
    </location>
</feature>
<dbReference type="Proteomes" id="UP000013858">
    <property type="component" value="Unassembled WGS sequence"/>
</dbReference>
<evidence type="ECO:0000256" key="5">
    <source>
        <dbReference type="ARBA" id="ARBA00022989"/>
    </source>
</evidence>
<dbReference type="InterPro" id="IPR000917">
    <property type="entry name" value="Sulfatase_N"/>
</dbReference>
<keyword evidence="6 7" id="KW-0472">Membrane</keyword>
<feature type="transmembrane region" description="Helical" evidence="7">
    <location>
        <begin position="144"/>
        <end position="163"/>
    </location>
</feature>
<dbReference type="PANTHER" id="PTHR47371">
    <property type="entry name" value="LIPOTEICHOIC ACID SYNTHASE"/>
    <property type="match status" value="1"/>
</dbReference>
<dbReference type="InterPro" id="IPR050448">
    <property type="entry name" value="OpgB/LTA_synthase_biosynth"/>
</dbReference>
<dbReference type="RefSeq" id="WP_010762645.1">
    <property type="nucleotide sequence ID" value="NZ_KB946316.1"/>
</dbReference>
<dbReference type="GO" id="GO:0005886">
    <property type="term" value="C:plasma membrane"/>
    <property type="evidence" value="ECO:0007669"/>
    <property type="project" value="UniProtKB-SubCell"/>
</dbReference>
<name>R2QAU8_9ENTE</name>
<comment type="pathway">
    <text evidence="2">Cell wall biogenesis; lipoteichoic acid biosynthesis.</text>
</comment>
<dbReference type="STRING" id="155618.RV06_GL001635"/>